<dbReference type="GO" id="GO:0008569">
    <property type="term" value="F:minus-end-directed microtubule motor activity"/>
    <property type="evidence" value="ECO:0007669"/>
    <property type="project" value="InterPro"/>
</dbReference>
<dbReference type="AlphaFoldDB" id="A0A6A4RSQ6"/>
<evidence type="ECO:0000259" key="2">
    <source>
        <dbReference type="Pfam" id="PF12781"/>
    </source>
</evidence>
<dbReference type="GO" id="GO:0030286">
    <property type="term" value="C:dynein complex"/>
    <property type="evidence" value="ECO:0007669"/>
    <property type="project" value="InterPro"/>
</dbReference>
<dbReference type="PANTHER" id="PTHR46961:SF14">
    <property type="entry name" value="DYNEIN HEAVY CHAIN 11, AXONEMAL"/>
    <property type="match status" value="1"/>
</dbReference>
<dbReference type="FunFam" id="3.40.50.300:FF:000411">
    <property type="entry name" value="dynein heavy chain 17, axonemal"/>
    <property type="match status" value="1"/>
</dbReference>
<dbReference type="InterPro" id="IPR027417">
    <property type="entry name" value="P-loop_NTPase"/>
</dbReference>
<feature type="domain" description="Dynein heavy chain region D6 P-loop" evidence="1">
    <location>
        <begin position="295"/>
        <end position="415"/>
    </location>
</feature>
<dbReference type="InterPro" id="IPR035706">
    <property type="entry name" value="AAA_9"/>
</dbReference>
<dbReference type="InterPro" id="IPR026983">
    <property type="entry name" value="DHC"/>
</dbReference>
<comment type="caution">
    <text evidence="3">The sequence shown here is derived from an EMBL/GenBank/DDBJ whole genome shotgun (WGS) entry which is preliminary data.</text>
</comment>
<dbReference type="Pfam" id="PF03028">
    <property type="entry name" value="Dynein_heavy"/>
    <property type="match status" value="1"/>
</dbReference>
<gene>
    <name evidence="3" type="ORF">F2P81_025695</name>
</gene>
<dbReference type="GO" id="GO:0051959">
    <property type="term" value="F:dynein light intermediate chain binding"/>
    <property type="evidence" value="ECO:0007669"/>
    <property type="project" value="InterPro"/>
</dbReference>
<dbReference type="Proteomes" id="UP000438429">
    <property type="component" value="Unassembled WGS sequence"/>
</dbReference>
<evidence type="ECO:0000313" key="3">
    <source>
        <dbReference type="EMBL" id="KAF0022052.1"/>
    </source>
</evidence>
<organism evidence="3 4">
    <name type="scientific">Scophthalmus maximus</name>
    <name type="common">Turbot</name>
    <name type="synonym">Psetta maxima</name>
    <dbReference type="NCBI Taxonomy" id="52904"/>
    <lineage>
        <taxon>Eukaryota</taxon>
        <taxon>Metazoa</taxon>
        <taxon>Chordata</taxon>
        <taxon>Craniata</taxon>
        <taxon>Vertebrata</taxon>
        <taxon>Euteleostomi</taxon>
        <taxon>Actinopterygii</taxon>
        <taxon>Neopterygii</taxon>
        <taxon>Teleostei</taxon>
        <taxon>Neoteleostei</taxon>
        <taxon>Acanthomorphata</taxon>
        <taxon>Carangaria</taxon>
        <taxon>Pleuronectiformes</taxon>
        <taxon>Pleuronectoidei</taxon>
        <taxon>Scophthalmidae</taxon>
        <taxon>Scophthalmus</taxon>
    </lineage>
</organism>
<protein>
    <submittedName>
        <fullName evidence="3">Uncharacterized protein</fullName>
    </submittedName>
</protein>
<dbReference type="InterPro" id="IPR004273">
    <property type="entry name" value="Dynein_heavy_D6_P-loop"/>
</dbReference>
<dbReference type="Gene3D" id="6.10.140.1060">
    <property type="match status" value="1"/>
</dbReference>
<evidence type="ECO:0000259" key="1">
    <source>
        <dbReference type="Pfam" id="PF03028"/>
    </source>
</evidence>
<proteinExistence type="predicted"/>
<feature type="domain" description="Dynein heavy chain ATP-binding dynein motor region" evidence="2">
    <location>
        <begin position="4"/>
        <end position="111"/>
    </location>
</feature>
<dbReference type="Pfam" id="PF12781">
    <property type="entry name" value="AAA_9"/>
    <property type="match status" value="1"/>
</dbReference>
<evidence type="ECO:0000313" key="4">
    <source>
        <dbReference type="Proteomes" id="UP000438429"/>
    </source>
</evidence>
<accession>A0A6A4RSQ6</accession>
<dbReference type="Gene3D" id="1.10.8.1220">
    <property type="match status" value="1"/>
</dbReference>
<dbReference type="Gene3D" id="3.40.50.300">
    <property type="entry name" value="P-loop containing nucleotide triphosphate hydrolases"/>
    <property type="match status" value="2"/>
</dbReference>
<sequence length="437" mass="49365">MFSRYIQIGGKFCEYNNDFKLILHTKLANPHFPPELQAQTTLINFAVTPVGLEEQLLGQMTLTTQQNHFKIELKRLEDDLLSRLSAACGNFLGDISLVEQLENTKTTAAHIQHKVVEARENETKINEARELYRPAAERASLLFFIITDLSKINPMYQYSLKILLKQGLVDAEELDFLLRFPVEASKQSPVSFLSPHTWGAIKTISTMDDFIGLDRDIESSPKRWRKVVESSCPERERLPQDWKNKSSLQKLIILRALRPDRMTYTLRNFVEESMGPKYVDAARLEFEKLYEESGPSTPVFFILSPGVDPLKDVEKLGLKLGFSIDQGTLHNLSLGQGQEEVAERALRNASKLGHWVILQNVHLVACWLPSLDSILETVAVDSHSSYRVFITGESAPSPEKHVIPRGILENAIKITNEPPTGMNASLHAALNNFNQVC</sequence>
<dbReference type="EMBL" id="VEVO01000313">
    <property type="protein sequence ID" value="KAF0022052.1"/>
    <property type="molecule type" value="Genomic_DNA"/>
</dbReference>
<dbReference type="GO" id="GO:0007018">
    <property type="term" value="P:microtubule-based movement"/>
    <property type="evidence" value="ECO:0007669"/>
    <property type="project" value="InterPro"/>
</dbReference>
<dbReference type="PANTHER" id="PTHR46961">
    <property type="entry name" value="DYNEIN HEAVY CHAIN 1, AXONEMAL-LIKE PROTEIN"/>
    <property type="match status" value="1"/>
</dbReference>
<dbReference type="GO" id="GO:0045505">
    <property type="term" value="F:dynein intermediate chain binding"/>
    <property type="evidence" value="ECO:0007669"/>
    <property type="project" value="InterPro"/>
</dbReference>
<name>A0A6A4RSQ6_SCOMX</name>
<reference evidence="3 4" key="1">
    <citation type="submission" date="2019-06" db="EMBL/GenBank/DDBJ databases">
        <title>Draft genomes of female and male turbot (Scophthalmus maximus).</title>
        <authorList>
            <person name="Xu H."/>
            <person name="Xu X.-W."/>
            <person name="Shao C."/>
            <person name="Chen S."/>
        </authorList>
    </citation>
    <scope>NUCLEOTIDE SEQUENCE [LARGE SCALE GENOMIC DNA]</scope>
    <source>
        <strain evidence="3">Ysfricsl-2016a</strain>
        <tissue evidence="3">Blood</tissue>
    </source>
</reference>